<dbReference type="PANTHER" id="PTHR12918">
    <property type="entry name" value="CYSTEINE DIOXYGENASE"/>
    <property type="match status" value="1"/>
</dbReference>
<dbReference type="GO" id="GO:0008198">
    <property type="term" value="F:ferrous iron binding"/>
    <property type="evidence" value="ECO:0007669"/>
    <property type="project" value="TreeGrafter"/>
</dbReference>
<feature type="binding site" evidence="6">
    <location>
        <position position="91"/>
    </location>
    <ligand>
        <name>Fe cation</name>
        <dbReference type="ChEBI" id="CHEBI:24875"/>
        <note>catalytic</note>
    </ligand>
</feature>
<dbReference type="EMBL" id="JACGXL010000004">
    <property type="protein sequence ID" value="MBA8888584.1"/>
    <property type="molecule type" value="Genomic_DNA"/>
</dbReference>
<dbReference type="SUPFAM" id="SSF51182">
    <property type="entry name" value="RmlC-like cupins"/>
    <property type="match status" value="1"/>
</dbReference>
<evidence type="ECO:0000256" key="1">
    <source>
        <dbReference type="ARBA" id="ARBA00006622"/>
    </source>
</evidence>
<accession>A0A839F8U1</accession>
<evidence type="ECO:0000256" key="3">
    <source>
        <dbReference type="ARBA" id="ARBA00022964"/>
    </source>
</evidence>
<dbReference type="InterPro" id="IPR010300">
    <property type="entry name" value="CDO_1"/>
</dbReference>
<reference evidence="7 8" key="1">
    <citation type="submission" date="2020-07" db="EMBL/GenBank/DDBJ databases">
        <title>Genomic Encyclopedia of Type Strains, Phase IV (KMG-V): Genome sequencing to study the core and pangenomes of soil and plant-associated prokaryotes.</title>
        <authorList>
            <person name="Whitman W."/>
        </authorList>
    </citation>
    <scope>NUCLEOTIDE SEQUENCE [LARGE SCALE GENOMIC DNA]</scope>
    <source>
        <strain evidence="7 8">RH2WT43</strain>
    </source>
</reference>
<dbReference type="InterPro" id="IPR014710">
    <property type="entry name" value="RmlC-like_jellyroll"/>
</dbReference>
<gene>
    <name evidence="7" type="ORF">FHW12_002817</name>
</gene>
<feature type="binding site" evidence="6">
    <location>
        <position position="147"/>
    </location>
    <ligand>
        <name>Fe cation</name>
        <dbReference type="ChEBI" id="CHEBI:24875"/>
        <note>catalytic</note>
    </ligand>
</feature>
<name>A0A839F8U1_9GAMM</name>
<dbReference type="AlphaFoldDB" id="A0A839F8U1"/>
<protein>
    <submittedName>
        <fullName evidence="7">Putative metal-dependent enzyme (Double-stranded beta helix superfamily)</fullName>
    </submittedName>
</protein>
<feature type="binding site" evidence="6">
    <location>
        <position position="93"/>
    </location>
    <ligand>
        <name>Fe cation</name>
        <dbReference type="ChEBI" id="CHEBI:24875"/>
        <note>catalytic</note>
    </ligand>
</feature>
<dbReference type="RefSeq" id="WP_182531626.1">
    <property type="nucleotide sequence ID" value="NZ_JACGXL010000004.1"/>
</dbReference>
<keyword evidence="4" id="KW-0560">Oxidoreductase</keyword>
<keyword evidence="2 6" id="KW-0479">Metal-binding</keyword>
<evidence type="ECO:0000313" key="8">
    <source>
        <dbReference type="Proteomes" id="UP000550401"/>
    </source>
</evidence>
<dbReference type="CDD" id="cd10548">
    <property type="entry name" value="cupin_CDO"/>
    <property type="match status" value="1"/>
</dbReference>
<evidence type="ECO:0000256" key="4">
    <source>
        <dbReference type="ARBA" id="ARBA00023002"/>
    </source>
</evidence>
<dbReference type="PANTHER" id="PTHR12918:SF1">
    <property type="entry name" value="CYSTEINE DIOXYGENASE TYPE 1"/>
    <property type="match status" value="1"/>
</dbReference>
<keyword evidence="3" id="KW-0223">Dioxygenase</keyword>
<keyword evidence="8" id="KW-1185">Reference proteome</keyword>
<dbReference type="Proteomes" id="UP000550401">
    <property type="component" value="Unassembled WGS sequence"/>
</dbReference>
<dbReference type="Gene3D" id="2.60.120.10">
    <property type="entry name" value="Jelly Rolls"/>
    <property type="match status" value="1"/>
</dbReference>
<comment type="similarity">
    <text evidence="1">Belongs to the cysteine dioxygenase family.</text>
</comment>
<proteinExistence type="inferred from homology"/>
<dbReference type="GO" id="GO:0016702">
    <property type="term" value="F:oxidoreductase activity, acting on single donors with incorporation of molecular oxygen, incorporation of two atoms of oxygen"/>
    <property type="evidence" value="ECO:0007669"/>
    <property type="project" value="InterPro"/>
</dbReference>
<dbReference type="Pfam" id="PF05995">
    <property type="entry name" value="CDO_I"/>
    <property type="match status" value="1"/>
</dbReference>
<keyword evidence="5 6" id="KW-0408">Iron</keyword>
<comment type="caution">
    <text evidence="7">The sequence shown here is derived from an EMBL/GenBank/DDBJ whole genome shotgun (WGS) entry which is preliminary data.</text>
</comment>
<evidence type="ECO:0000256" key="2">
    <source>
        <dbReference type="ARBA" id="ARBA00022723"/>
    </source>
</evidence>
<evidence type="ECO:0000256" key="5">
    <source>
        <dbReference type="ARBA" id="ARBA00023004"/>
    </source>
</evidence>
<evidence type="ECO:0000313" key="7">
    <source>
        <dbReference type="EMBL" id="MBA8888584.1"/>
    </source>
</evidence>
<dbReference type="InterPro" id="IPR011051">
    <property type="entry name" value="RmlC_Cupin_sf"/>
</dbReference>
<sequence>MQPGSAADAWLADVRTTLALSPRSPTAPAIARLADELAARALRFDLPAARALAAELAAHGRYHRRLVAANDDASLTALLISWPRAHRTPLHDHAGLWGIELVLDGALEVEEYRLDGGDPARAQPVPQRRLVLGVGDAAVFGGGDYAHRCRNLSATHAALSLHVYGGVLDHHHAYDATPRGDYIARPQRAHVDAHLGA</sequence>
<organism evidence="7 8">
    <name type="scientific">Dokdonella fugitiva</name>
    <dbReference type="NCBI Taxonomy" id="328517"/>
    <lineage>
        <taxon>Bacteria</taxon>
        <taxon>Pseudomonadati</taxon>
        <taxon>Pseudomonadota</taxon>
        <taxon>Gammaproteobacteria</taxon>
        <taxon>Lysobacterales</taxon>
        <taxon>Rhodanobacteraceae</taxon>
        <taxon>Dokdonella</taxon>
    </lineage>
</organism>
<evidence type="ECO:0000256" key="6">
    <source>
        <dbReference type="PIRSR" id="PIRSR610300-51"/>
    </source>
</evidence>